<dbReference type="GeneID" id="96602844"/>
<proteinExistence type="inferred from homology"/>
<sequence>MLALSVSLIYPYDWQVLGRRPEFIIVRRHLQQNLHFTIETIDENASRKPIAPAYNEPTFSETNFTECLSVSEDLDKGKYVFCIFDKRFSTKIAEIGFIVDDVDLPSLRSSLDCIEKLFLQCSRLRFAGNGPGKSGTTWVYRLLGNLPGCRVVDMGTANLSGVDARELPNVGYAESYHGHLTYHLNVVSDLRRLNFVTLHACRDLRDQVVSEYFHKFSMMRGSHRPDLDNLPAQDMLKFNNIHKWSSSIYLAYDAIAWKKSSDCEVVRYEDLIDDAPGELRRALQKFGLVLDDALARYITTKNDFKVMTSGRDRGHADPNSPLRNGVVGDWKNYLSAETADRIVDHYRYYYEEFGYAP</sequence>
<keyword evidence="5" id="KW-1185">Reference proteome</keyword>
<evidence type="ECO:0000313" key="4">
    <source>
        <dbReference type="EMBL" id="MBA9061727.1"/>
    </source>
</evidence>
<reference evidence="4 5" key="1">
    <citation type="submission" date="2020-08" db="EMBL/GenBank/DDBJ databases">
        <title>Genomic Encyclopedia of Type Strains, Phase IV (KMG-IV): sequencing the most valuable type-strain genomes for metagenomic binning, comparative biology and taxonomic classification.</title>
        <authorList>
            <person name="Goeker M."/>
        </authorList>
    </citation>
    <scope>NUCLEOTIDE SEQUENCE [LARGE SCALE GENOMIC DNA]</scope>
    <source>
        <strain evidence="4 5">DSM 5686</strain>
    </source>
</reference>
<protein>
    <recommendedName>
        <fullName evidence="3">Sulfotransferase domain-containing protein</fullName>
    </recommendedName>
</protein>
<organism evidence="4 5">
    <name type="scientific">Methylobacterium fujisawaense</name>
    <dbReference type="NCBI Taxonomy" id="107400"/>
    <lineage>
        <taxon>Bacteria</taxon>
        <taxon>Pseudomonadati</taxon>
        <taxon>Pseudomonadota</taxon>
        <taxon>Alphaproteobacteria</taxon>
        <taxon>Hyphomicrobiales</taxon>
        <taxon>Methylobacteriaceae</taxon>
        <taxon>Methylobacterium</taxon>
    </lineage>
</organism>
<dbReference type="InterPro" id="IPR000863">
    <property type="entry name" value="Sulfotransferase_dom"/>
</dbReference>
<dbReference type="PANTHER" id="PTHR11783">
    <property type="entry name" value="SULFOTRANSFERASE SULT"/>
    <property type="match status" value="1"/>
</dbReference>
<comment type="similarity">
    <text evidence="1">Belongs to the sulfotransferase 1 family.</text>
</comment>
<dbReference type="Proteomes" id="UP000565455">
    <property type="component" value="Unassembled WGS sequence"/>
</dbReference>
<gene>
    <name evidence="4" type="ORF">GGQ91_001104</name>
</gene>
<dbReference type="SUPFAM" id="SSF52540">
    <property type="entry name" value="P-loop containing nucleoside triphosphate hydrolases"/>
    <property type="match status" value="1"/>
</dbReference>
<keyword evidence="2" id="KW-0808">Transferase</keyword>
<evidence type="ECO:0000313" key="5">
    <source>
        <dbReference type="Proteomes" id="UP000565455"/>
    </source>
</evidence>
<feature type="domain" description="Sulfotransferase" evidence="3">
    <location>
        <begin position="132"/>
        <end position="351"/>
    </location>
</feature>
<accession>A0ABR6D6L9</accession>
<dbReference type="InterPro" id="IPR027417">
    <property type="entry name" value="P-loop_NTPase"/>
</dbReference>
<dbReference type="RefSeq" id="WP_182591547.1">
    <property type="nucleotide sequence ID" value="NZ_JACJIM010000002.1"/>
</dbReference>
<comment type="caution">
    <text evidence="4">The sequence shown here is derived from an EMBL/GenBank/DDBJ whole genome shotgun (WGS) entry which is preliminary data.</text>
</comment>
<name>A0ABR6D6L9_9HYPH</name>
<dbReference type="EMBL" id="JACJIM010000002">
    <property type="protein sequence ID" value="MBA9061727.1"/>
    <property type="molecule type" value="Genomic_DNA"/>
</dbReference>
<dbReference type="Gene3D" id="3.40.50.300">
    <property type="entry name" value="P-loop containing nucleotide triphosphate hydrolases"/>
    <property type="match status" value="1"/>
</dbReference>
<dbReference type="Pfam" id="PF00685">
    <property type="entry name" value="Sulfotransfer_1"/>
    <property type="match status" value="1"/>
</dbReference>
<evidence type="ECO:0000256" key="1">
    <source>
        <dbReference type="ARBA" id="ARBA00005771"/>
    </source>
</evidence>
<evidence type="ECO:0000256" key="2">
    <source>
        <dbReference type="ARBA" id="ARBA00022679"/>
    </source>
</evidence>
<evidence type="ECO:0000259" key="3">
    <source>
        <dbReference type="Pfam" id="PF00685"/>
    </source>
</evidence>